<dbReference type="GO" id="GO:0005663">
    <property type="term" value="C:DNA replication factor C complex"/>
    <property type="evidence" value="ECO:0007669"/>
    <property type="project" value="InterPro"/>
</dbReference>
<dbReference type="GO" id="GO:0003689">
    <property type="term" value="F:DNA clamp loader activity"/>
    <property type="evidence" value="ECO:0007669"/>
    <property type="project" value="InterPro"/>
</dbReference>
<feature type="compositionally biased region" description="Basic and acidic residues" evidence="5">
    <location>
        <begin position="163"/>
        <end position="172"/>
    </location>
</feature>
<feature type="compositionally biased region" description="Basic residues" evidence="5">
    <location>
        <begin position="42"/>
        <end position="51"/>
    </location>
</feature>
<dbReference type="GO" id="GO:0016887">
    <property type="term" value="F:ATP hydrolysis activity"/>
    <property type="evidence" value="ECO:0007669"/>
    <property type="project" value="InterPro"/>
</dbReference>
<dbReference type="InterPro" id="IPR027417">
    <property type="entry name" value="P-loop_NTPase"/>
</dbReference>
<dbReference type="CDD" id="cd18140">
    <property type="entry name" value="HLD_clamp_RFC"/>
    <property type="match status" value="1"/>
</dbReference>
<accession>A0A9Q0MAV1</accession>
<evidence type="ECO:0000256" key="3">
    <source>
        <dbReference type="ARBA" id="ARBA00022741"/>
    </source>
</evidence>
<dbReference type="InterPro" id="IPR003959">
    <property type="entry name" value="ATPase_AAA_core"/>
</dbReference>
<dbReference type="SMART" id="SM00382">
    <property type="entry name" value="AAA"/>
    <property type="match status" value="1"/>
</dbReference>
<dbReference type="FunFam" id="3.40.50.300:FF:000395">
    <property type="entry name" value="Replication factor C subunit 1"/>
    <property type="match status" value="1"/>
</dbReference>
<proteinExistence type="inferred from homology"/>
<keyword evidence="8" id="KW-1185">Reference proteome</keyword>
<dbReference type="GO" id="GO:0005524">
    <property type="term" value="F:ATP binding"/>
    <property type="evidence" value="ECO:0007669"/>
    <property type="project" value="UniProtKB-KW"/>
</dbReference>
<evidence type="ECO:0000256" key="2">
    <source>
        <dbReference type="ARBA" id="ARBA00022705"/>
    </source>
</evidence>
<dbReference type="GO" id="GO:0005634">
    <property type="term" value="C:nucleus"/>
    <property type="evidence" value="ECO:0007669"/>
    <property type="project" value="UniProtKB-SubCell"/>
</dbReference>
<dbReference type="InterPro" id="IPR003593">
    <property type="entry name" value="AAA+_ATPase"/>
</dbReference>
<feature type="region of interest" description="Disordered" evidence="5">
    <location>
        <begin position="705"/>
        <end position="758"/>
    </location>
</feature>
<dbReference type="SUPFAM" id="SSF48019">
    <property type="entry name" value="post-AAA+ oligomerization domain-like"/>
    <property type="match status" value="1"/>
</dbReference>
<dbReference type="InterPro" id="IPR047854">
    <property type="entry name" value="RFC_lid"/>
</dbReference>
<dbReference type="Gene3D" id="1.20.272.10">
    <property type="match status" value="1"/>
</dbReference>
<feature type="region of interest" description="Disordered" evidence="5">
    <location>
        <begin position="1"/>
        <end position="106"/>
    </location>
</feature>
<comment type="similarity">
    <text evidence="1">Belongs to the activator 1 large subunit family.</text>
</comment>
<feature type="compositionally biased region" description="Basic and acidic residues" evidence="5">
    <location>
        <begin position="22"/>
        <end position="33"/>
    </location>
</feature>
<dbReference type="OMA" id="MLPYSID"/>
<comment type="caution">
    <text evidence="7">The sequence shown here is derived from an EMBL/GenBank/DDBJ whole genome shotgun (WGS) entry which is preliminary data.</text>
</comment>
<dbReference type="GO" id="GO:0006260">
    <property type="term" value="P:DNA replication"/>
    <property type="evidence" value="ECO:0007669"/>
    <property type="project" value="UniProtKB-KW"/>
</dbReference>
<evidence type="ECO:0000259" key="6">
    <source>
        <dbReference type="SMART" id="SM00382"/>
    </source>
</evidence>
<dbReference type="Pfam" id="PF00004">
    <property type="entry name" value="AAA"/>
    <property type="match status" value="1"/>
</dbReference>
<dbReference type="PANTHER" id="PTHR23389:SF6">
    <property type="entry name" value="REPLICATION FACTOR C SUBUNIT 1"/>
    <property type="match status" value="1"/>
</dbReference>
<reference evidence="7" key="1">
    <citation type="submission" date="2022-12" db="EMBL/GenBank/DDBJ databases">
        <title>Genome assemblies of Blomia tropicalis.</title>
        <authorList>
            <person name="Cui Y."/>
        </authorList>
    </citation>
    <scope>NUCLEOTIDE SEQUENCE</scope>
    <source>
        <tissue evidence="7">Adult mites</tissue>
    </source>
</reference>
<organism evidence="7 8">
    <name type="scientific">Blomia tropicalis</name>
    <name type="common">Mite</name>
    <dbReference type="NCBI Taxonomy" id="40697"/>
    <lineage>
        <taxon>Eukaryota</taxon>
        <taxon>Metazoa</taxon>
        <taxon>Ecdysozoa</taxon>
        <taxon>Arthropoda</taxon>
        <taxon>Chelicerata</taxon>
        <taxon>Arachnida</taxon>
        <taxon>Acari</taxon>
        <taxon>Acariformes</taxon>
        <taxon>Sarcoptiformes</taxon>
        <taxon>Astigmata</taxon>
        <taxon>Glycyphagoidea</taxon>
        <taxon>Echimyopodidae</taxon>
        <taxon>Blomia</taxon>
    </lineage>
</organism>
<name>A0A9Q0MAV1_BLOTA</name>
<dbReference type="SUPFAM" id="SSF52540">
    <property type="entry name" value="P-loop containing nucleoside triphosphate hydrolases"/>
    <property type="match status" value="1"/>
</dbReference>
<dbReference type="Gene3D" id="3.40.50.300">
    <property type="entry name" value="P-loop containing nucleotide triphosphate hydrolases"/>
    <property type="match status" value="1"/>
</dbReference>
<dbReference type="AlphaFoldDB" id="A0A9Q0MAV1"/>
<dbReference type="EMBL" id="JAPWDV010000001">
    <property type="protein sequence ID" value="KAJ6222451.1"/>
    <property type="molecule type" value="Genomic_DNA"/>
</dbReference>
<keyword evidence="3" id="KW-0547">Nucleotide-binding</keyword>
<feature type="domain" description="AAA+ ATPase" evidence="6">
    <location>
        <begin position="260"/>
        <end position="403"/>
    </location>
</feature>
<keyword evidence="4" id="KW-0067">ATP-binding</keyword>
<feature type="compositionally biased region" description="Acidic residues" evidence="5">
    <location>
        <begin position="740"/>
        <end position="751"/>
    </location>
</feature>
<dbReference type="Pfam" id="PF08519">
    <property type="entry name" value="RFC1"/>
    <property type="match status" value="1"/>
</dbReference>
<feature type="region of interest" description="Disordered" evidence="5">
    <location>
        <begin position="163"/>
        <end position="183"/>
    </location>
</feature>
<dbReference type="CDD" id="cd00009">
    <property type="entry name" value="AAA"/>
    <property type="match status" value="1"/>
</dbReference>
<dbReference type="PANTHER" id="PTHR23389">
    <property type="entry name" value="CHROMOSOME TRANSMISSION FIDELITY FACTOR 18"/>
    <property type="match status" value="1"/>
</dbReference>
<feature type="compositionally biased region" description="Polar residues" evidence="5">
    <location>
        <begin position="95"/>
        <end position="106"/>
    </location>
</feature>
<feature type="compositionally biased region" description="Basic residues" evidence="5">
    <location>
        <begin position="710"/>
        <end position="725"/>
    </location>
</feature>
<evidence type="ECO:0000256" key="4">
    <source>
        <dbReference type="ARBA" id="ARBA00022840"/>
    </source>
</evidence>
<dbReference type="GO" id="GO:0006281">
    <property type="term" value="P:DNA repair"/>
    <property type="evidence" value="ECO:0007669"/>
    <property type="project" value="InterPro"/>
</dbReference>
<keyword evidence="2" id="KW-0235">DNA replication</keyword>
<dbReference type="Proteomes" id="UP001142055">
    <property type="component" value="Chromosome 1"/>
</dbReference>
<dbReference type="InterPro" id="IPR013725">
    <property type="entry name" value="DNA_replication_fac_RFC1_C"/>
</dbReference>
<dbReference type="InterPro" id="IPR008921">
    <property type="entry name" value="DNA_pol3_clamp-load_cplx_C"/>
</dbReference>
<evidence type="ECO:0000313" key="7">
    <source>
        <dbReference type="EMBL" id="KAJ6222451.1"/>
    </source>
</evidence>
<gene>
    <name evidence="7" type="ORF">RDWZM_000996</name>
</gene>
<dbReference type="GO" id="GO:0003677">
    <property type="term" value="F:DNA binding"/>
    <property type="evidence" value="ECO:0007669"/>
    <property type="project" value="InterPro"/>
</dbReference>
<dbReference type="Pfam" id="PF25361">
    <property type="entry name" value="AAA_lid_RFC1"/>
    <property type="match status" value="1"/>
</dbReference>
<dbReference type="Gene3D" id="1.10.8.60">
    <property type="match status" value="1"/>
</dbReference>
<sequence length="758" mass="85646">MNSIKKRKVIIESDDEDSVQLKNDHSSDDEVKKTRLNSPVTKKNRKPKRKKQNESDDDESISINSIKKKAKENAKKYTVDDESIVLKSSTKRSNSKTPPKPLQKNTLLNYFKAKPAAVKKDEDVSDDKNDFTKVKDKESLKEMVVSDEFITTTLSKDKKPNLVKVESPEPKKTVSTKSPKKAIKRTTDKLVKEVLPRIVENKRVSGLLVDKYKPTSTKQIVGLQGDRSSMNKLIKWLSNWHMNFNKKPGFGKWASDDGAGFKAALLSGPPGIGKTTTAQLVCKELGFDLLELNASDGRNKKSLQEDVRDLLANTKLTSFFKVNSENSESKHDKSMLTAKHCVVMDEVDGMAGNEDRGGIQELIQLIKSTKVPLICICNDRGDTKMRSLVNYCFDLRFQKPRIDQIKGYLRSIAFKEKIDISPNVLDDLIASSNNDIRQCIHNLSMFRINSQVPSMIKSGEYQKPIKDGPFDAIRKVFCTGAEYAKMSFSDKSDLFFSDYSIMPLFVFENYHTVNLSSKQPSMAKQLKRMLKTIDSISFGDLIEKEIRTNQNWSLLPLQAAYSTVMPGSYMRSSNGLGFPQFPQFMGKLSTTNKNLRLTDELVSHMALSITGTRTSFTLDYLQPFKDSLIQPLLNSEKDGINDVLSLLENYSLTKENMDSLLELSLWSGDNDPMKMVDTKTKTALTKAYNKKDFTLPYTTDKDTRTVTKQGKGKAKKNIKPLKSGKNRNSLVVMSDKSDEASDNETENELNQEEMLNFY</sequence>
<dbReference type="FunFam" id="1.20.272.10:FF:000005">
    <property type="entry name" value="Replication factor C subunit 1"/>
    <property type="match status" value="1"/>
</dbReference>
<protein>
    <recommendedName>
        <fullName evidence="6">AAA+ ATPase domain-containing protein</fullName>
    </recommendedName>
</protein>
<evidence type="ECO:0000256" key="1">
    <source>
        <dbReference type="ARBA" id="ARBA00006116"/>
    </source>
</evidence>
<evidence type="ECO:0000256" key="5">
    <source>
        <dbReference type="SAM" id="MobiDB-lite"/>
    </source>
</evidence>
<evidence type="ECO:0000313" key="8">
    <source>
        <dbReference type="Proteomes" id="UP001142055"/>
    </source>
</evidence>